<evidence type="ECO:0000313" key="5">
    <source>
        <dbReference type="Proteomes" id="UP000011081"/>
    </source>
</evidence>
<dbReference type="Gene3D" id="3.30.70.330">
    <property type="match status" value="3"/>
</dbReference>
<dbReference type="RefSeq" id="XP_008075464.1">
    <property type="nucleotide sequence ID" value="XM_008077273.1"/>
</dbReference>
<dbReference type="VEuPathDB" id="MicrosporidiaDB:VCUG_02456"/>
<feature type="compositionally biased region" description="Basic and acidic residues" evidence="2">
    <location>
        <begin position="53"/>
        <end position="71"/>
    </location>
</feature>
<dbReference type="InParanoid" id="L2GSK1"/>
<organism evidence="4 5">
    <name type="scientific">Vavraia culicis (isolate floridensis)</name>
    <name type="common">Microsporidian parasite</name>
    <dbReference type="NCBI Taxonomy" id="948595"/>
    <lineage>
        <taxon>Eukaryota</taxon>
        <taxon>Fungi</taxon>
        <taxon>Fungi incertae sedis</taxon>
        <taxon>Microsporidia</taxon>
        <taxon>Pleistophoridae</taxon>
        <taxon>Vavraia</taxon>
    </lineage>
</organism>
<dbReference type="HOGENOM" id="CLU_514085_0_0_1"/>
<keyword evidence="5" id="KW-1185">Reference proteome</keyword>
<dbReference type="CDD" id="cd00590">
    <property type="entry name" value="RRM_SF"/>
    <property type="match status" value="2"/>
</dbReference>
<feature type="domain" description="RRM" evidence="3">
    <location>
        <begin position="372"/>
        <end position="444"/>
    </location>
</feature>
<feature type="compositionally biased region" description="Basic and acidic residues" evidence="2">
    <location>
        <begin position="301"/>
        <end position="318"/>
    </location>
</feature>
<feature type="region of interest" description="Disordered" evidence="2">
    <location>
        <begin position="238"/>
        <end position="318"/>
    </location>
</feature>
<proteinExistence type="predicted"/>
<dbReference type="Pfam" id="PF00076">
    <property type="entry name" value="RRM_1"/>
    <property type="match status" value="1"/>
</dbReference>
<feature type="compositionally biased region" description="Basic and acidic residues" evidence="2">
    <location>
        <begin position="32"/>
        <end position="43"/>
    </location>
</feature>
<dbReference type="SUPFAM" id="SSF54928">
    <property type="entry name" value="RNA-binding domain, RBD"/>
    <property type="match status" value="2"/>
</dbReference>
<reference evidence="5" key="1">
    <citation type="submission" date="2011-03" db="EMBL/GenBank/DDBJ databases">
        <title>The genome sequence of Vavraia culicis strain floridensis.</title>
        <authorList>
            <consortium name="The Broad Institute Genome Sequencing Platform"/>
            <person name="Cuomo C."/>
            <person name="Becnel J."/>
            <person name="Sanscrainte N."/>
            <person name="Young S.K."/>
            <person name="Zeng Q."/>
            <person name="Gargeya S."/>
            <person name="Fitzgerald M."/>
            <person name="Haas B."/>
            <person name="Abouelleil A."/>
            <person name="Alvarado L."/>
            <person name="Arachchi H.M."/>
            <person name="Berlin A."/>
            <person name="Chapman S.B."/>
            <person name="Gearin G."/>
            <person name="Goldberg J."/>
            <person name="Griggs A."/>
            <person name="Gujja S."/>
            <person name="Hansen M."/>
            <person name="Heiman D."/>
            <person name="Howarth C."/>
            <person name="Larimer J."/>
            <person name="Lui A."/>
            <person name="MacDonald P.J.P."/>
            <person name="McCowen C."/>
            <person name="Montmayeur A."/>
            <person name="Murphy C."/>
            <person name="Neiman D."/>
            <person name="Pearson M."/>
            <person name="Priest M."/>
            <person name="Roberts A."/>
            <person name="Saif S."/>
            <person name="Shea T."/>
            <person name="Sisk P."/>
            <person name="Stolte C."/>
            <person name="Sykes S."/>
            <person name="Wortman J."/>
            <person name="Nusbaum C."/>
            <person name="Birren B."/>
        </authorList>
    </citation>
    <scope>NUCLEOTIDE SEQUENCE [LARGE SCALE GENOMIC DNA]</scope>
    <source>
        <strain evidence="5">floridensis</strain>
    </source>
</reference>
<feature type="compositionally biased region" description="Basic and acidic residues" evidence="2">
    <location>
        <begin position="81"/>
        <end position="114"/>
    </location>
</feature>
<accession>L2GSK1</accession>
<dbReference type="GO" id="GO:0003723">
    <property type="term" value="F:RNA binding"/>
    <property type="evidence" value="ECO:0007669"/>
    <property type="project" value="UniProtKB-UniRule"/>
</dbReference>
<evidence type="ECO:0000256" key="2">
    <source>
        <dbReference type="SAM" id="MobiDB-lite"/>
    </source>
</evidence>
<dbReference type="GeneID" id="19880318"/>
<keyword evidence="1" id="KW-0694">RNA-binding</keyword>
<dbReference type="AlphaFoldDB" id="L2GSK1"/>
<dbReference type="PROSITE" id="PS50102">
    <property type="entry name" value="RRM"/>
    <property type="match status" value="1"/>
</dbReference>
<dbReference type="OrthoDB" id="2196320at2759"/>
<gene>
    <name evidence="4" type="ORF">VCUG_02456</name>
</gene>
<dbReference type="InterPro" id="IPR012677">
    <property type="entry name" value="Nucleotide-bd_a/b_plait_sf"/>
</dbReference>
<feature type="compositionally biased region" description="Polar residues" evidence="2">
    <location>
        <begin position="255"/>
        <end position="266"/>
    </location>
</feature>
<dbReference type="EMBL" id="GL877467">
    <property type="protein sequence ID" value="ELA46065.1"/>
    <property type="molecule type" value="Genomic_DNA"/>
</dbReference>
<dbReference type="InterPro" id="IPR035979">
    <property type="entry name" value="RBD_domain_sf"/>
</dbReference>
<sequence length="530" mass="61602">MIETEKIRKAKRVYSGNRDEQKNIRGKREHIAKKSCESDEQAAKKNRTSTKNDNQKFRTSGEKDKREERKSAVNIKSKCSKTSDRDNKTDERLRHGSNRSKDNKRKSQDDRNTKLDVSQNTTMIKESRQKEKYDATKDDLYAVTDSPIVYSPKNRLILRKVPLTTERELLDHFKLADKARMLMKNDKFTGTVFLQFMNFKKTKKVLEDKSLCKFNGHTIEVDYCLPREVYLKKKYMGGEDREEMGQDNRDESKNGKMNSKTTNNCEETCDVGNKKSSKRGSNNETGEEKEDKNIARKKQRKEKDDEHDTKENIKNKEQKLNCVEMNDNRSVKKKSIGEHEKIKVGKECVADGKYITKPSKANLQNVSPDTLYNFVLTNLAYNETEQSLRAYFDSFGIIHEITIKKNNDGFCTGTAILAFVKMFKTIQGEVLCNSRTVYVRFIKHTYRIFISSVKKTLTKEMIAGYLRDKGYEVAEVVVPVGGDRKNRGYCFVQFDGENGVKRFKNEYRRHKKFFGGKSCIEHAKRTDREN</sequence>
<dbReference type="Proteomes" id="UP000011081">
    <property type="component" value="Unassembled WGS sequence"/>
</dbReference>
<evidence type="ECO:0000313" key="4">
    <source>
        <dbReference type="EMBL" id="ELA46065.1"/>
    </source>
</evidence>
<evidence type="ECO:0000259" key="3">
    <source>
        <dbReference type="PROSITE" id="PS50102"/>
    </source>
</evidence>
<dbReference type="SMART" id="SM00360">
    <property type="entry name" value="RRM"/>
    <property type="match status" value="3"/>
</dbReference>
<feature type="compositionally biased region" description="Basic and acidic residues" evidence="2">
    <location>
        <begin position="238"/>
        <end position="254"/>
    </location>
</feature>
<evidence type="ECO:0000256" key="1">
    <source>
        <dbReference type="PROSITE-ProRule" id="PRU00176"/>
    </source>
</evidence>
<feature type="region of interest" description="Disordered" evidence="2">
    <location>
        <begin position="1"/>
        <end position="120"/>
    </location>
</feature>
<protein>
    <recommendedName>
        <fullName evidence="3">RRM domain-containing protein</fullName>
    </recommendedName>
</protein>
<dbReference type="InterPro" id="IPR000504">
    <property type="entry name" value="RRM_dom"/>
</dbReference>
<name>L2GSK1_VAVCU</name>